<dbReference type="Gene3D" id="3.40.50.300">
    <property type="entry name" value="P-loop containing nucleotide triphosphate hydrolases"/>
    <property type="match status" value="1"/>
</dbReference>
<dbReference type="PANTHER" id="PTHR10285">
    <property type="entry name" value="URIDINE KINASE"/>
    <property type="match status" value="1"/>
</dbReference>
<dbReference type="Pfam" id="PF00485">
    <property type="entry name" value="PRK"/>
    <property type="match status" value="1"/>
</dbReference>
<evidence type="ECO:0000313" key="4">
    <source>
        <dbReference type="Proteomes" id="UP000182057"/>
    </source>
</evidence>
<dbReference type="OMA" id="DDHNRIP"/>
<feature type="domain" description="Phosphoribulokinase/uridine kinase" evidence="1">
    <location>
        <begin position="297"/>
        <end position="494"/>
    </location>
</feature>
<dbReference type="Proteomes" id="UP000219259">
    <property type="component" value="Unassembled WGS sequence"/>
</dbReference>
<sequence length="559" mass="65138">MTKTDKESITVYCKNNDLYKEVPIGSSLSEIYVMLGAPLHYRPLGARVNNRVESLTYRCWNPKDIDFVDYTHPSGYRIYLRSLCFILVKAVYDLYPDTPFNLEHPVSKGFYCVFENRRKLTQKDVEQIKQRMQELIDADLPFKMRNVRTPDAMETFYERDMNDRALLIETAGMAYTSYYELDGYIDYFYGSLVPSSGYIHLFDLMPYSDGVLLQIPQRDNVHELYPMVRQDKMFHAYKEHLELQRTIGVNYVGDLNRAISVGDARKIIMVSEAMQEKQIAHIAEEIASRYNEGVRVVLISGPSSSGKTTFCKRLEVQLITNLLHPVGISLDDYYVNREDTPKDDEGEYDFESLYAIDLPYFHSDLRKLIAGKEIEIPSFDFEQGRRVFRGDKLQIQKNSVLILEGIHGLNPELTSHLPPENIYRIYVSALTTISLDGHNWIPTTDNRLLRRIVRDYRSRGYSARETIAMWPKVRRGEDKWVFPYQENADAMFNSAMIYELAVLRKFAEPILSEIREKDAESAEAYRLLRFLRYFNYIPLEELPVTSLLREFLGGGVFQY</sequence>
<evidence type="ECO:0000259" key="1">
    <source>
        <dbReference type="Pfam" id="PF00485"/>
    </source>
</evidence>
<keyword evidence="3" id="KW-0436">Ligase</keyword>
<dbReference type="GO" id="GO:0016301">
    <property type="term" value="F:kinase activity"/>
    <property type="evidence" value="ECO:0007669"/>
    <property type="project" value="UniProtKB-KW"/>
</dbReference>
<dbReference type="InterPro" id="IPR018163">
    <property type="entry name" value="Thr/Ala-tRNA-synth_IIc_edit"/>
</dbReference>
<dbReference type="AlphaFoldDB" id="A0A1D3UKB1"/>
<keyword evidence="2" id="KW-0418">Kinase</keyword>
<dbReference type="Gene3D" id="3.30.980.10">
    <property type="entry name" value="Threonyl-trna Synthetase, Chain A, domain 2"/>
    <property type="match status" value="1"/>
</dbReference>
<protein>
    <submittedName>
        <fullName evidence="2">Nucleoside kinase</fullName>
    </submittedName>
    <submittedName>
        <fullName evidence="3">Threonine--tRNA ligase 1</fullName>
        <ecNumber evidence="3">6.1.1.3</ecNumber>
    </submittedName>
</protein>
<reference evidence="2 5" key="2">
    <citation type="submission" date="2017-09" db="EMBL/GenBank/DDBJ databases">
        <title>Phase variable restriction modification systems are present in the genome sequences of periodontal pathogens Prevotella intermedia, Tannerella forsythia and Porphyromonas gingivalis.</title>
        <authorList>
            <person name="Haigh R.D."/>
            <person name="Crawford L."/>
            <person name="Ralph J."/>
            <person name="Wanford J."/>
            <person name="Vartoukian S.R."/>
            <person name="Hijazib K."/>
            <person name="Wade W."/>
            <person name="Oggioni M.R."/>
        </authorList>
    </citation>
    <scope>NUCLEOTIDE SEQUENCE [LARGE SCALE GENOMIC DNA]</scope>
    <source>
        <strain evidence="2 5">WW11663</strain>
    </source>
</reference>
<dbReference type="GO" id="GO:0004829">
    <property type="term" value="F:threonine-tRNA ligase activity"/>
    <property type="evidence" value="ECO:0007669"/>
    <property type="project" value="UniProtKB-EC"/>
</dbReference>
<dbReference type="RefSeq" id="WP_014224564.1">
    <property type="nucleotide sequence ID" value="NZ_CALHNL010000055.1"/>
</dbReference>
<dbReference type="GeneID" id="34758395"/>
<dbReference type="Proteomes" id="UP000182057">
    <property type="component" value="Unassembled WGS sequence"/>
</dbReference>
<dbReference type="EMBL" id="NSLJ01000044">
    <property type="protein sequence ID" value="PDP42642.1"/>
    <property type="molecule type" value="Genomic_DNA"/>
</dbReference>
<evidence type="ECO:0000313" key="3">
    <source>
        <dbReference type="EMBL" id="SCQ20566.1"/>
    </source>
</evidence>
<dbReference type="SUPFAM" id="SSF55186">
    <property type="entry name" value="ThrRS/AlaRS common domain"/>
    <property type="match status" value="1"/>
</dbReference>
<dbReference type="InterPro" id="IPR006083">
    <property type="entry name" value="PRK/URK"/>
</dbReference>
<dbReference type="CDD" id="cd02028">
    <property type="entry name" value="UMPK_like"/>
    <property type="match status" value="1"/>
</dbReference>
<dbReference type="SUPFAM" id="SSF52540">
    <property type="entry name" value="P-loop containing nucleoside triphosphate hydrolases"/>
    <property type="match status" value="1"/>
</dbReference>
<dbReference type="GO" id="GO:0005524">
    <property type="term" value="F:ATP binding"/>
    <property type="evidence" value="ECO:0007669"/>
    <property type="project" value="InterPro"/>
</dbReference>
<name>A0A1D3UKB1_TANFO</name>
<keyword evidence="2" id="KW-0808">Transferase</keyword>
<dbReference type="OrthoDB" id="9764644at2"/>
<proteinExistence type="predicted"/>
<organism evidence="3 4">
    <name type="scientific">Tannerella forsythia</name>
    <name type="common">Bacteroides forsythus</name>
    <dbReference type="NCBI Taxonomy" id="28112"/>
    <lineage>
        <taxon>Bacteria</taxon>
        <taxon>Pseudomonadati</taxon>
        <taxon>Bacteroidota</taxon>
        <taxon>Bacteroidia</taxon>
        <taxon>Bacteroidales</taxon>
        <taxon>Tannerellaceae</taxon>
        <taxon>Tannerella</taxon>
    </lineage>
</organism>
<dbReference type="InterPro" id="IPR027417">
    <property type="entry name" value="P-loop_NTPase"/>
</dbReference>
<evidence type="ECO:0000313" key="5">
    <source>
        <dbReference type="Proteomes" id="UP000219259"/>
    </source>
</evidence>
<evidence type="ECO:0000313" key="2">
    <source>
        <dbReference type="EMBL" id="PDP42642.1"/>
    </source>
</evidence>
<dbReference type="EMBL" id="FMMM01000037">
    <property type="protein sequence ID" value="SCQ20566.1"/>
    <property type="molecule type" value="Genomic_DNA"/>
</dbReference>
<accession>A0A1D3UKB1</accession>
<dbReference type="EC" id="6.1.1.3" evidence="3"/>
<reference evidence="3 4" key="1">
    <citation type="submission" date="2016-09" db="EMBL/GenBank/DDBJ databases">
        <authorList>
            <person name="Capua I."/>
            <person name="De Benedictis P."/>
            <person name="Joannis T."/>
            <person name="Lombin L.H."/>
            <person name="Cattoli G."/>
        </authorList>
    </citation>
    <scope>NUCLEOTIDE SEQUENCE [LARGE SCALE GENOMIC DNA]</scope>
    <source>
        <strain evidence="3 4">UB20</strain>
    </source>
</reference>
<gene>
    <name evidence="3" type="primary">thrS_1</name>
    <name evidence="2" type="ORF">CLI86_12360</name>
    <name evidence="3" type="ORF">TFUB20_01082</name>
</gene>